<evidence type="ECO:0000256" key="1">
    <source>
        <dbReference type="ARBA" id="ARBA00000213"/>
    </source>
</evidence>
<feature type="binding site" evidence="8">
    <location>
        <position position="105"/>
    </location>
    <ligand>
        <name>Mg(2+)</name>
        <dbReference type="ChEBI" id="CHEBI:18420"/>
        <note>catalytic</note>
    </ligand>
</feature>
<dbReference type="NCBIfam" id="TIGR01056">
    <property type="entry name" value="topB"/>
    <property type="match status" value="1"/>
</dbReference>
<name>A0ABT1NJ44_9FIRM</name>
<evidence type="ECO:0000313" key="12">
    <source>
        <dbReference type="Proteomes" id="UP001651880"/>
    </source>
</evidence>
<dbReference type="InterPro" id="IPR013826">
    <property type="entry name" value="Topo_IA_cen_sub3"/>
</dbReference>
<comment type="cofactor">
    <cofactor evidence="8">
        <name>Mg(2+)</name>
        <dbReference type="ChEBI" id="CHEBI:18420"/>
    </cofactor>
</comment>
<evidence type="ECO:0000313" key="11">
    <source>
        <dbReference type="EMBL" id="MCQ1531238.1"/>
    </source>
</evidence>
<feature type="site" description="Interaction with DNA" evidence="8">
    <location>
        <position position="168"/>
    </location>
</feature>
<dbReference type="EC" id="5.6.2.1" evidence="8"/>
<feature type="site" description="Interaction with DNA" evidence="8">
    <location>
        <position position="61"/>
    </location>
</feature>
<feature type="site" description="Interaction with DNA" evidence="8">
    <location>
        <position position="176"/>
    </location>
</feature>
<dbReference type="Proteomes" id="UP001651880">
    <property type="component" value="Unassembled WGS sequence"/>
</dbReference>
<evidence type="ECO:0000256" key="6">
    <source>
        <dbReference type="ARBA" id="ARBA00023125"/>
    </source>
</evidence>
<dbReference type="NCBIfam" id="NF005829">
    <property type="entry name" value="PRK07726.1"/>
    <property type="match status" value="1"/>
</dbReference>
<dbReference type="Gene3D" id="2.70.20.10">
    <property type="entry name" value="Topoisomerase I, domain 3"/>
    <property type="match status" value="1"/>
</dbReference>
<dbReference type="PROSITE" id="PS52039">
    <property type="entry name" value="TOPO_IA_2"/>
    <property type="match status" value="1"/>
</dbReference>
<keyword evidence="4 8" id="KW-0460">Magnesium</keyword>
<evidence type="ECO:0000259" key="10">
    <source>
        <dbReference type="PROSITE" id="PS52039"/>
    </source>
</evidence>
<dbReference type="Gene3D" id="1.10.290.10">
    <property type="entry name" value="Topoisomerase I, domain 4"/>
    <property type="match status" value="1"/>
</dbReference>
<protein>
    <recommendedName>
        <fullName evidence="8">DNA topoisomerase 3</fullName>
        <ecNumber evidence="8">5.6.2.1</ecNumber>
    </recommendedName>
    <alternativeName>
        <fullName evidence="8">DNA topoisomerase III</fullName>
    </alternativeName>
</protein>
<evidence type="ECO:0000259" key="9">
    <source>
        <dbReference type="PROSITE" id="PS50880"/>
    </source>
</evidence>
<comment type="similarity">
    <text evidence="2 8">Belongs to the type IA topoisomerase family.</text>
</comment>
<dbReference type="InterPro" id="IPR034144">
    <property type="entry name" value="TOPRIM_TopoIII"/>
</dbReference>
<dbReference type="SMART" id="SM00437">
    <property type="entry name" value="TOP1Ac"/>
    <property type="match status" value="1"/>
</dbReference>
<proteinExistence type="inferred from homology"/>
<dbReference type="InterPro" id="IPR006171">
    <property type="entry name" value="TOPRIM_dom"/>
</dbReference>
<accession>A0ABT1NJ44</accession>
<gene>
    <name evidence="8" type="primary">topB</name>
    <name evidence="11" type="ORF">LJD61_17060</name>
</gene>
<dbReference type="SMART" id="SM00493">
    <property type="entry name" value="TOPRIM"/>
    <property type="match status" value="1"/>
</dbReference>
<evidence type="ECO:0000256" key="8">
    <source>
        <dbReference type="HAMAP-Rule" id="MF_00953"/>
    </source>
</evidence>
<dbReference type="InterPro" id="IPR023406">
    <property type="entry name" value="Topo_IA_AS"/>
</dbReference>
<feature type="active site" description="O-(5'-phospho-DNA)-tyrosine intermediate" evidence="8">
    <location>
        <position position="310"/>
    </location>
</feature>
<dbReference type="InterPro" id="IPR013825">
    <property type="entry name" value="Topo_IA_cen_sub2"/>
</dbReference>
<sequence length="731" mass="82579">MSKSLVLAEKPSVGRDLARVLNCGKKDNGFFEGEKYIVTWALGHLVTLADPEAYGDKYATWKLEDLPMLPKELKLVVIKQTSKQYSTVREQMKRNDVSDIIIATDAGREGELVARWIIEKAQIRKPIKRLWISSVTDKAIREGFARLRNGREYENLYASAVARAEADWIVGINATRALTCKFNAQLSCGRVQTPTLAMVARREEEINSFKPREYYGINAIAKGMKLIWQDSHTKETRIFDKDRCDKILASIKGRDGIVAEVNKAYKKSFSPALYDLTELQRDGNKLFGFSAKETLSIMQSLYENHKLLTYPRTDSRYLSSDIVDTLAERVKACGVGSYSAAAAKILRSPIKANKSFVDDGKVSDHHAIIPTEQKVYLSSLNDRERKIYDLVVKRFMAVLYPPFEYEETTIKAKIGDEAFIAKGKTVINYGWKEVYNNSLDSDEEEDSKDELRDQMLPKIEKGEKLIINTLVQTKGLTRPPAPFNEGTLLSAMENPAKYMAGESKDLIKTIGETGGIGTVATRADIIEKLFNTFLLEKKGKDIYITSKGRQLLELVPEELRSPALTAVWEQKLGSISKGSLNKDLFLDDMRSYAKAVVSEIKNSQEKFKHDNMTRTKCPKCGKYMLEVNGKKGKMLICQDRECGHREGLSKITNARCPNCHKKLELHGEGEGQIFVCSCGYREKLSAFNERRKKEDVNVSKRDVANYLRNQNKTKEEPMNTALADALAKLKL</sequence>
<dbReference type="PROSITE" id="PS00396">
    <property type="entry name" value="TOPO_IA_1"/>
    <property type="match status" value="1"/>
</dbReference>
<reference evidence="11 12" key="1">
    <citation type="submission" date="2021-10" db="EMBL/GenBank/DDBJ databases">
        <title>Lutispora strain m25 sp. nov., a thermophilic, non-spore-forming bacterium isolated from a lab-scale methanogenic bioreactor digesting anaerobic sludge.</title>
        <authorList>
            <person name="El Houari A."/>
            <person name="Mcdonald J."/>
        </authorList>
    </citation>
    <scope>NUCLEOTIDE SEQUENCE [LARGE SCALE GENOMIC DNA]</scope>
    <source>
        <strain evidence="12">m25</strain>
    </source>
</reference>
<dbReference type="PANTHER" id="PTHR11390">
    <property type="entry name" value="PROKARYOTIC DNA TOPOISOMERASE"/>
    <property type="match status" value="1"/>
</dbReference>
<comment type="caution">
    <text evidence="8">Lacks conserved residue(s) required for the propagation of feature annotation.</text>
</comment>
<keyword evidence="12" id="KW-1185">Reference proteome</keyword>
<dbReference type="InterPro" id="IPR023405">
    <property type="entry name" value="Topo_IA_core_domain"/>
</dbReference>
<dbReference type="Pfam" id="PF01751">
    <property type="entry name" value="Toprim"/>
    <property type="match status" value="1"/>
</dbReference>
<dbReference type="RefSeq" id="WP_255228764.1">
    <property type="nucleotide sequence ID" value="NZ_JAJEKE010000019.1"/>
</dbReference>
<dbReference type="CDD" id="cd00186">
    <property type="entry name" value="TOP1Ac"/>
    <property type="match status" value="1"/>
</dbReference>
<dbReference type="InterPro" id="IPR013824">
    <property type="entry name" value="Topo_IA_cen_sub1"/>
</dbReference>
<dbReference type="Gene3D" id="1.10.460.10">
    <property type="entry name" value="Topoisomerase I, domain 2"/>
    <property type="match status" value="1"/>
</dbReference>
<evidence type="ECO:0000256" key="7">
    <source>
        <dbReference type="ARBA" id="ARBA00023235"/>
    </source>
</evidence>
<comment type="function">
    <text evidence="8">Releases the supercoiling and torsional tension of DNA, which is introduced during the DNA replication and transcription, by transiently cleaving and rejoining one strand of the DNA duplex. Introduces a single-strand break via transesterification at a target site in duplex DNA. The scissile phosphodiester is attacked by the catalytic tyrosine of the enzyme, resulting in the formation of a DNA-(5'-phosphotyrosyl)-enzyme intermediate and the expulsion of a 3'-OH DNA strand. The free DNA strand then undergoes passage around the unbroken strand, thus removing DNA supercoils. Finally, in the religation step, the DNA 3'-OH attacks the covalent intermediate to expel the active-site tyrosine and restore the DNA phosphodiester backbone.</text>
</comment>
<keyword evidence="6 8" id="KW-0238">DNA-binding</keyword>
<feature type="binding site" evidence="8">
    <location>
        <position position="9"/>
    </location>
    <ligand>
        <name>Mg(2+)</name>
        <dbReference type="ChEBI" id="CHEBI:18420"/>
        <note>catalytic</note>
    </ligand>
</feature>
<comment type="caution">
    <text evidence="11">The sequence shown here is derived from an EMBL/GenBank/DDBJ whole genome shotgun (WGS) entry which is preliminary data.</text>
</comment>
<dbReference type="PANTHER" id="PTHR11390:SF21">
    <property type="entry name" value="DNA TOPOISOMERASE 3-ALPHA"/>
    <property type="match status" value="1"/>
</dbReference>
<dbReference type="PROSITE" id="PS50880">
    <property type="entry name" value="TOPRIM"/>
    <property type="match status" value="1"/>
</dbReference>
<comment type="catalytic activity">
    <reaction evidence="1 8">
        <text>ATP-independent breakage of single-stranded DNA, followed by passage and rejoining.</text>
        <dbReference type="EC" id="5.6.2.1"/>
    </reaction>
</comment>
<dbReference type="InterPro" id="IPR003602">
    <property type="entry name" value="Topo_IA_DNA-bd_dom"/>
</dbReference>
<keyword evidence="3 8" id="KW-0479">Metal-binding</keyword>
<keyword evidence="5 8" id="KW-0799">Topoisomerase</keyword>
<evidence type="ECO:0000256" key="2">
    <source>
        <dbReference type="ARBA" id="ARBA00009446"/>
    </source>
</evidence>
<dbReference type="InterPro" id="IPR013497">
    <property type="entry name" value="Topo_IA_cen"/>
</dbReference>
<dbReference type="HAMAP" id="MF_00953">
    <property type="entry name" value="Topoisom_3_prok"/>
    <property type="match status" value="1"/>
</dbReference>
<evidence type="ECO:0000256" key="3">
    <source>
        <dbReference type="ARBA" id="ARBA00022723"/>
    </source>
</evidence>
<feature type="region of interest" description="Interaction with DNA" evidence="8">
    <location>
        <begin position="187"/>
        <end position="192"/>
    </location>
</feature>
<feature type="domain" description="Topo IA-type catalytic" evidence="10">
    <location>
        <begin position="153"/>
        <end position="597"/>
    </location>
</feature>
<organism evidence="11 12">
    <name type="scientific">Lutispora saccharofermentans</name>
    <dbReference type="NCBI Taxonomy" id="3024236"/>
    <lineage>
        <taxon>Bacteria</taxon>
        <taxon>Bacillati</taxon>
        <taxon>Bacillota</taxon>
        <taxon>Clostridia</taxon>
        <taxon>Lutisporales</taxon>
        <taxon>Lutisporaceae</taxon>
        <taxon>Lutispora</taxon>
    </lineage>
</organism>
<dbReference type="CDD" id="cd03362">
    <property type="entry name" value="TOPRIM_TopoIA_TopoIII"/>
    <property type="match status" value="1"/>
</dbReference>
<feature type="site" description="Interaction with DNA" evidence="8">
    <location>
        <position position="312"/>
    </location>
</feature>
<dbReference type="EMBL" id="JAJEKE010000019">
    <property type="protein sequence ID" value="MCQ1531238.1"/>
    <property type="molecule type" value="Genomic_DNA"/>
</dbReference>
<dbReference type="SMART" id="SM00436">
    <property type="entry name" value="TOP1Bc"/>
    <property type="match status" value="1"/>
</dbReference>
<dbReference type="SUPFAM" id="SSF56712">
    <property type="entry name" value="Prokaryotic type I DNA topoisomerase"/>
    <property type="match status" value="1"/>
</dbReference>
<dbReference type="Gene3D" id="3.40.50.140">
    <property type="match status" value="1"/>
</dbReference>
<dbReference type="InterPro" id="IPR005738">
    <property type="entry name" value="TopoIII"/>
</dbReference>
<dbReference type="PRINTS" id="PR00417">
    <property type="entry name" value="PRTPISMRASEI"/>
</dbReference>
<keyword evidence="7 8" id="KW-0413">Isomerase</keyword>
<evidence type="ECO:0000256" key="5">
    <source>
        <dbReference type="ARBA" id="ARBA00023029"/>
    </source>
</evidence>
<dbReference type="InterPro" id="IPR000380">
    <property type="entry name" value="Topo_IA"/>
</dbReference>
<dbReference type="Pfam" id="PF01131">
    <property type="entry name" value="Topoisom_bac"/>
    <property type="match status" value="1"/>
</dbReference>
<feature type="domain" description="Toprim" evidence="9">
    <location>
        <begin position="3"/>
        <end position="136"/>
    </location>
</feature>
<dbReference type="InterPro" id="IPR003601">
    <property type="entry name" value="Topo_IA_2"/>
</dbReference>
<evidence type="ECO:0000256" key="4">
    <source>
        <dbReference type="ARBA" id="ARBA00022842"/>
    </source>
</evidence>